<evidence type="ECO:0000313" key="3">
    <source>
        <dbReference type="Proteomes" id="UP000192927"/>
    </source>
</evidence>
<dbReference type="PANTHER" id="PTHR35596">
    <property type="entry name" value="DUF2263 DOMAIN-CONTAINING PROTEIN"/>
    <property type="match status" value="1"/>
</dbReference>
<sequence length="123" mass="13060">MANAHHPTGGFAAGALAQEESLCYRSSLSFTLKRRFYPLPARGLVYSPTVVVVRESLSRGHGVLEAVAGAPETLPVVSVVSVAAVRGPRVVLVGDGEGNGRGGERYEDPADRELMKEKMRGVL</sequence>
<feature type="non-terminal residue" evidence="2">
    <location>
        <position position="123"/>
    </location>
</feature>
<dbReference type="EMBL" id="FWEW01002220">
    <property type="protein sequence ID" value="SLM38080.1"/>
    <property type="molecule type" value="Genomic_DNA"/>
</dbReference>
<proteinExistence type="predicted"/>
<dbReference type="Proteomes" id="UP000192927">
    <property type="component" value="Unassembled WGS sequence"/>
</dbReference>
<feature type="domain" description="Microbial-type PARG catalytic" evidence="1">
    <location>
        <begin position="1"/>
        <end position="55"/>
    </location>
</feature>
<dbReference type="InterPro" id="IPR019261">
    <property type="entry name" value="PARG_cat_microbial"/>
</dbReference>
<evidence type="ECO:0000313" key="2">
    <source>
        <dbReference type="EMBL" id="SLM38080.1"/>
    </source>
</evidence>
<protein>
    <recommendedName>
        <fullName evidence="1">Microbial-type PARG catalytic domain-containing protein</fullName>
    </recommendedName>
</protein>
<evidence type="ECO:0000259" key="1">
    <source>
        <dbReference type="Pfam" id="PF10021"/>
    </source>
</evidence>
<name>A0A1W5D501_9LECA</name>
<dbReference type="AlphaFoldDB" id="A0A1W5D501"/>
<dbReference type="Pfam" id="PF10021">
    <property type="entry name" value="PARG_cat_microb"/>
    <property type="match status" value="1"/>
</dbReference>
<keyword evidence="3" id="KW-1185">Reference proteome</keyword>
<dbReference type="PANTHER" id="PTHR35596:SF1">
    <property type="entry name" value="MICROBIAL-TYPE PARG CATALYTIC DOMAIN-CONTAINING PROTEIN"/>
    <property type="match status" value="1"/>
</dbReference>
<dbReference type="InterPro" id="IPR043472">
    <property type="entry name" value="Macro_dom-like"/>
</dbReference>
<accession>A0A1W5D501</accession>
<reference evidence="3" key="1">
    <citation type="submission" date="2017-03" db="EMBL/GenBank/DDBJ databases">
        <authorList>
            <person name="Sharma R."/>
            <person name="Thines M."/>
        </authorList>
    </citation>
    <scope>NUCLEOTIDE SEQUENCE [LARGE SCALE GENOMIC DNA]</scope>
</reference>
<dbReference type="Gene3D" id="3.40.220.10">
    <property type="entry name" value="Leucine Aminopeptidase, subunit E, domain 1"/>
    <property type="match status" value="1"/>
</dbReference>
<organism evidence="2 3">
    <name type="scientific">Lasallia pustulata</name>
    <dbReference type="NCBI Taxonomy" id="136370"/>
    <lineage>
        <taxon>Eukaryota</taxon>
        <taxon>Fungi</taxon>
        <taxon>Dikarya</taxon>
        <taxon>Ascomycota</taxon>
        <taxon>Pezizomycotina</taxon>
        <taxon>Lecanoromycetes</taxon>
        <taxon>OSLEUM clade</taxon>
        <taxon>Umbilicariomycetidae</taxon>
        <taxon>Umbilicariales</taxon>
        <taxon>Umbilicariaceae</taxon>
        <taxon>Lasallia</taxon>
    </lineage>
</organism>